<comment type="function">
    <text evidence="8">Catalytic subunit of the SLX1-SLX4 structure-specific endonuclease that resolves DNA secondary structures generated during DNA repair and recombination. Has endonuclease activity towards branched DNA substrates, introducing single-strand cuts in duplex DNA close to junctions with ss-DNA.</text>
</comment>
<dbReference type="Proteomes" id="UP000298138">
    <property type="component" value="Unassembled WGS sequence"/>
</dbReference>
<comment type="subcellular location">
    <subcellularLocation>
        <location evidence="8">Nucleus</location>
    </subcellularLocation>
</comment>
<dbReference type="GO" id="GO:0033557">
    <property type="term" value="C:Slx1-Slx4 complex"/>
    <property type="evidence" value="ECO:0007669"/>
    <property type="project" value="UniProtKB-UniRule"/>
</dbReference>
<dbReference type="CDD" id="cd10455">
    <property type="entry name" value="GIY-YIG_SLX1"/>
    <property type="match status" value="1"/>
</dbReference>
<evidence type="ECO:0000256" key="3">
    <source>
        <dbReference type="ARBA" id="ARBA00022763"/>
    </source>
</evidence>
<keyword evidence="5 8" id="KW-0233">DNA recombination</keyword>
<dbReference type="InParanoid" id="A0A4S2MNI8"/>
<feature type="compositionally biased region" description="Basic and acidic residues" evidence="9">
    <location>
        <begin position="492"/>
        <end position="502"/>
    </location>
</feature>
<accession>A0A4S2MNI8</accession>
<dbReference type="InterPro" id="IPR048749">
    <property type="entry name" value="SLX1_C"/>
</dbReference>
<dbReference type="GO" id="GO:0000724">
    <property type="term" value="P:double-strand break repair via homologous recombination"/>
    <property type="evidence" value="ECO:0007669"/>
    <property type="project" value="TreeGrafter"/>
</dbReference>
<evidence type="ECO:0000313" key="11">
    <source>
        <dbReference type="EMBL" id="TGZ78680.1"/>
    </source>
</evidence>
<comment type="subunit">
    <text evidence="8">Forms a heterodimer with SLX4.</text>
</comment>
<evidence type="ECO:0000259" key="10">
    <source>
        <dbReference type="PROSITE" id="PS50164"/>
    </source>
</evidence>
<dbReference type="InterPro" id="IPR050381">
    <property type="entry name" value="SLX1_endonuclease"/>
</dbReference>
<evidence type="ECO:0000256" key="7">
    <source>
        <dbReference type="ARBA" id="ARBA00023242"/>
    </source>
</evidence>
<evidence type="ECO:0000313" key="12">
    <source>
        <dbReference type="Proteomes" id="UP000298138"/>
    </source>
</evidence>
<evidence type="ECO:0000256" key="4">
    <source>
        <dbReference type="ARBA" id="ARBA00022801"/>
    </source>
</evidence>
<reference evidence="11 12" key="1">
    <citation type="submission" date="2019-04" db="EMBL/GenBank/DDBJ databases">
        <title>Comparative genomics and transcriptomics to analyze fruiting body development in filamentous ascomycetes.</title>
        <authorList>
            <consortium name="DOE Joint Genome Institute"/>
            <person name="Lutkenhaus R."/>
            <person name="Traeger S."/>
            <person name="Breuer J."/>
            <person name="Kuo A."/>
            <person name="Lipzen A."/>
            <person name="Pangilinan J."/>
            <person name="Dilworth D."/>
            <person name="Sandor L."/>
            <person name="Poggeler S."/>
            <person name="Barry K."/>
            <person name="Grigoriev I.V."/>
            <person name="Nowrousian M."/>
        </authorList>
    </citation>
    <scope>NUCLEOTIDE SEQUENCE [LARGE SCALE GENOMIC DNA]</scope>
    <source>
        <strain evidence="11 12">CBS 389.68</strain>
    </source>
</reference>
<dbReference type="HAMAP" id="MF_03100">
    <property type="entry name" value="Endonuc_su_Slx1"/>
    <property type="match status" value="1"/>
</dbReference>
<dbReference type="InterPro" id="IPR027520">
    <property type="entry name" value="Slx1"/>
</dbReference>
<dbReference type="Pfam" id="PF01541">
    <property type="entry name" value="GIY-YIG"/>
    <property type="match status" value="1"/>
</dbReference>
<dbReference type="PANTHER" id="PTHR20208:SF10">
    <property type="entry name" value="STRUCTURE-SPECIFIC ENDONUCLEASE SUBUNIT SLX1"/>
    <property type="match status" value="1"/>
</dbReference>
<evidence type="ECO:0000256" key="8">
    <source>
        <dbReference type="HAMAP-Rule" id="MF_03100"/>
    </source>
</evidence>
<feature type="domain" description="GIY-YIG" evidence="10">
    <location>
        <begin position="8"/>
        <end position="90"/>
    </location>
</feature>
<organism evidence="11 12">
    <name type="scientific">Ascodesmis nigricans</name>
    <dbReference type="NCBI Taxonomy" id="341454"/>
    <lineage>
        <taxon>Eukaryota</taxon>
        <taxon>Fungi</taxon>
        <taxon>Dikarya</taxon>
        <taxon>Ascomycota</taxon>
        <taxon>Pezizomycotina</taxon>
        <taxon>Pezizomycetes</taxon>
        <taxon>Pezizales</taxon>
        <taxon>Ascodesmidaceae</taxon>
        <taxon>Ascodesmis</taxon>
    </lineage>
</organism>
<dbReference type="GO" id="GO:0017108">
    <property type="term" value="F:5'-flap endonuclease activity"/>
    <property type="evidence" value="ECO:0007669"/>
    <property type="project" value="InterPro"/>
</dbReference>
<feature type="region of interest" description="Disordered" evidence="9">
    <location>
        <begin position="173"/>
        <end position="197"/>
    </location>
</feature>
<feature type="compositionally biased region" description="Acidic residues" evidence="9">
    <location>
        <begin position="362"/>
        <end position="375"/>
    </location>
</feature>
<comment type="caution">
    <text evidence="8">Lacks conserved residue(s) required for the propagation of feature annotation.</text>
</comment>
<evidence type="ECO:0000256" key="2">
    <source>
        <dbReference type="ARBA" id="ARBA00022759"/>
    </source>
</evidence>
<keyword evidence="12" id="KW-1185">Reference proteome</keyword>
<comment type="cofactor">
    <cofactor evidence="8">
        <name>a divalent metal cation</name>
        <dbReference type="ChEBI" id="CHEBI:60240"/>
    </cofactor>
</comment>
<keyword evidence="3 8" id="KW-0227">DNA damage</keyword>
<keyword evidence="4 8" id="KW-0378">Hydrolase</keyword>
<feature type="region of interest" description="Disordered" evidence="9">
    <location>
        <begin position="411"/>
        <end position="519"/>
    </location>
</feature>
<dbReference type="FunFam" id="3.40.1440.10:FF:000006">
    <property type="entry name" value="Structure-specific endonuclease subunit SLX1"/>
    <property type="match status" value="1"/>
</dbReference>
<dbReference type="Gene3D" id="3.30.40.10">
    <property type="entry name" value="Zinc/RING finger domain, C3HC4 (zinc finger)"/>
    <property type="match status" value="1"/>
</dbReference>
<protein>
    <recommendedName>
        <fullName evidence="10">GIY-YIG domain-containing protein</fullName>
    </recommendedName>
</protein>
<dbReference type="InterPro" id="IPR013083">
    <property type="entry name" value="Znf_RING/FYVE/PHD"/>
</dbReference>
<dbReference type="GO" id="GO:0008821">
    <property type="term" value="F:crossover junction DNA endonuclease activity"/>
    <property type="evidence" value="ECO:0007669"/>
    <property type="project" value="TreeGrafter"/>
</dbReference>
<evidence type="ECO:0000256" key="6">
    <source>
        <dbReference type="ARBA" id="ARBA00023204"/>
    </source>
</evidence>
<name>A0A4S2MNI8_9PEZI</name>
<keyword evidence="2 8" id="KW-0255">Endonuclease</keyword>
<dbReference type="Pfam" id="PF21202">
    <property type="entry name" value="SLX1_C"/>
    <property type="match status" value="1"/>
</dbReference>
<dbReference type="InterPro" id="IPR035901">
    <property type="entry name" value="GIY-YIG_endonuc_sf"/>
</dbReference>
<dbReference type="EMBL" id="ML220139">
    <property type="protein sequence ID" value="TGZ78680.1"/>
    <property type="molecule type" value="Genomic_DNA"/>
</dbReference>
<feature type="region of interest" description="Disordered" evidence="9">
    <location>
        <begin position="320"/>
        <end position="375"/>
    </location>
</feature>
<sequence>METRPVPTFYCCYLLRSTVRPSRLYIGSTPHPRQRLAQHNGTSKGGAFRTSVAQLRPWEMVCIVHGFPSSLAALQFEWAWQHPHLTKKVPTAFKPPASKGKSKRPPYTLSGCLASLLLLLRIPAFRRWPLTLRFFETDVKDAWDSYYHSHPHEELGVRVVVDQRVAEMDDTDMVEEEGGGEGETAKGKKKPSTRKFSASGVGGVQGLDISNDRIEVYDRKTSAVLEEAVSAQGQVKCALCGGECVQQQAVVCLHAFCDHTAHLVCLAESFLAEEEGRGKGKGSAEGRKMVLPVEGHCPGCGKVSQWGDVIRTLSLRTRRRVKEVRAPRGSSSAAKMKKNAATTRGTKRGKSAAASASQATEIENDEAGDEEEDDDQEIDHLFFMQDEGSAMELDDIPEDAKAELETLLDLDFAQDEESSSQNEPKPKTKRKAKKKTPVDMNLIQGEESASQDETKPKTRKTKKTSLDFDLTQEEESASRDEPKPKPRRKTKKTEEEAGEGKKKPGRKRTVKVLELEDEE</sequence>
<evidence type="ECO:0000256" key="1">
    <source>
        <dbReference type="ARBA" id="ARBA00022722"/>
    </source>
</evidence>
<dbReference type="PANTHER" id="PTHR20208">
    <property type="entry name" value="STRUCTURE-SPECIFIC ENDONUCLEASE SUBUNIT SLX1"/>
    <property type="match status" value="1"/>
</dbReference>
<proteinExistence type="inferred from homology"/>
<dbReference type="AlphaFoldDB" id="A0A4S2MNI8"/>
<comment type="similarity">
    <text evidence="8">Belongs to the SLX1 family.</text>
</comment>
<dbReference type="PROSITE" id="PS50164">
    <property type="entry name" value="GIY_YIG"/>
    <property type="match status" value="1"/>
</dbReference>
<dbReference type="OrthoDB" id="24645at2759"/>
<dbReference type="InterPro" id="IPR000305">
    <property type="entry name" value="GIY-YIG_endonuc"/>
</dbReference>
<keyword evidence="1 8" id="KW-0540">Nuclease</keyword>
<evidence type="ECO:0000256" key="5">
    <source>
        <dbReference type="ARBA" id="ARBA00023172"/>
    </source>
</evidence>
<keyword evidence="6 8" id="KW-0234">DNA repair</keyword>
<dbReference type="STRING" id="341454.A0A4S2MNI8"/>
<evidence type="ECO:0000256" key="9">
    <source>
        <dbReference type="SAM" id="MobiDB-lite"/>
    </source>
</evidence>
<dbReference type="FunCoup" id="A0A4S2MNI8">
    <property type="interactions" value="408"/>
</dbReference>
<keyword evidence="7 8" id="KW-0539">Nucleus</keyword>
<dbReference type="Gene3D" id="3.40.1440.10">
    <property type="entry name" value="GIY-YIG endonuclease"/>
    <property type="match status" value="1"/>
</dbReference>
<gene>
    <name evidence="11" type="ORF">EX30DRAFT_322274</name>
</gene>